<keyword evidence="2 7" id="KW-0132">Cell division</keyword>
<dbReference type="InterPro" id="IPR036615">
    <property type="entry name" value="Mur_ligase_C_dom_sf"/>
</dbReference>
<keyword evidence="7" id="KW-0547">Nucleotide-binding</keyword>
<dbReference type="GO" id="GO:0005524">
    <property type="term" value="F:ATP binding"/>
    <property type="evidence" value="ECO:0007669"/>
    <property type="project" value="UniProtKB-UniRule"/>
</dbReference>
<dbReference type="InterPro" id="IPR004101">
    <property type="entry name" value="Mur_ligase_C"/>
</dbReference>
<evidence type="ECO:0000256" key="1">
    <source>
        <dbReference type="ARBA" id="ARBA00005898"/>
    </source>
</evidence>
<feature type="binding site" evidence="7">
    <location>
        <begin position="128"/>
        <end position="129"/>
    </location>
    <ligand>
        <name>UDP-N-acetyl-alpha-D-muramoyl-L-alanyl-D-glutamate</name>
        <dbReference type="ChEBI" id="CHEBI:83900"/>
    </ligand>
</feature>
<keyword evidence="6 7" id="KW-0961">Cell wall biogenesis/degradation</keyword>
<dbReference type="NCBIfam" id="NF001126">
    <property type="entry name" value="PRK00139.1-4"/>
    <property type="match status" value="1"/>
</dbReference>
<dbReference type="GO" id="GO:0000287">
    <property type="term" value="F:magnesium ion binding"/>
    <property type="evidence" value="ECO:0007669"/>
    <property type="project" value="UniProtKB-UniRule"/>
</dbReference>
<comment type="PTM">
    <text evidence="7">Carboxylation is probably crucial for Mg(2+) binding and, consequently, for the gamma-phosphate positioning of ATP.</text>
</comment>
<dbReference type="Pfam" id="PF01225">
    <property type="entry name" value="Mur_ligase"/>
    <property type="match status" value="1"/>
</dbReference>
<dbReference type="SUPFAM" id="SSF63418">
    <property type="entry name" value="MurE/MurF N-terminal domain"/>
    <property type="match status" value="1"/>
</dbReference>
<accession>A0A9D1L3X8</accession>
<comment type="similarity">
    <text evidence="1 7">Belongs to the MurCDEF family. MurE subfamily.</text>
</comment>
<dbReference type="GO" id="GO:0051301">
    <property type="term" value="P:cell division"/>
    <property type="evidence" value="ECO:0007669"/>
    <property type="project" value="UniProtKB-KW"/>
</dbReference>
<dbReference type="EC" id="6.3.2.-" evidence="7"/>
<evidence type="ECO:0000313" key="13">
    <source>
        <dbReference type="Proteomes" id="UP000824087"/>
    </source>
</evidence>
<dbReference type="NCBIfam" id="TIGR01085">
    <property type="entry name" value="murE"/>
    <property type="match status" value="1"/>
</dbReference>
<feature type="binding site" evidence="7">
    <location>
        <position position="163"/>
    </location>
    <ligand>
        <name>UDP-N-acetyl-alpha-D-muramoyl-L-alanyl-D-glutamate</name>
        <dbReference type="ChEBI" id="CHEBI:83900"/>
    </ligand>
</feature>
<evidence type="ECO:0000259" key="9">
    <source>
        <dbReference type="Pfam" id="PF01225"/>
    </source>
</evidence>
<dbReference type="InterPro" id="IPR036565">
    <property type="entry name" value="Mur-like_cat_sf"/>
</dbReference>
<dbReference type="GO" id="GO:0008360">
    <property type="term" value="P:regulation of cell shape"/>
    <property type="evidence" value="ECO:0007669"/>
    <property type="project" value="UniProtKB-KW"/>
</dbReference>
<keyword evidence="4 7" id="KW-0573">Peptidoglycan synthesis</keyword>
<evidence type="ECO:0000256" key="3">
    <source>
        <dbReference type="ARBA" id="ARBA00022960"/>
    </source>
</evidence>
<keyword evidence="7" id="KW-0460">Magnesium</keyword>
<proteinExistence type="inferred from homology"/>
<dbReference type="PANTHER" id="PTHR23135:SF4">
    <property type="entry name" value="UDP-N-ACETYLMURAMOYL-L-ALANYL-D-GLUTAMATE--2,6-DIAMINOPIMELATE LIGASE MURE HOMOLOG, CHLOROPLASTIC"/>
    <property type="match status" value="1"/>
</dbReference>
<evidence type="ECO:0000313" key="12">
    <source>
        <dbReference type="EMBL" id="HIU22477.1"/>
    </source>
</evidence>
<keyword evidence="3 7" id="KW-0133">Cell shape</keyword>
<keyword evidence="7" id="KW-0067">ATP-binding</keyword>
<dbReference type="InterPro" id="IPR005761">
    <property type="entry name" value="UDP-N-AcMur-Glu-dNH2Pim_ligase"/>
</dbReference>
<sequence length="462" mass="52562">MEVALKIDSRKVKPGDTFLALRGVDTDGHQYINKAIENGATKIICEEGSYDVETIVVEDTLTYLIDYLKENYGGEIEKLKLIGITGTNGKTTSAFLLHNALNKVGKKAAYVGTVGFYIDEKIRNLPNTTPNILELYNIFLTCVERGVEYVVLEVSSHGLCRRRVEGLEFDYAVFTNLTQDHLDFHKTMEQYALAKQKLFHMLKPKGIAIVNADDKYKDLYLLPENHNITYGFQEGDYQVMEHHMSHIHTTFTYRHLGEEYDVVSPLLGDYNIYNLLITIVILTELGIDITTLLRVIPTLKAPAGRMETVPYKTNNIIIDYAHTPDAIEKIITTVKPLTKGKIFVVFGCTGDRDRLKRPLMTDLVTRLVDYAIITIDDPHNEDPNQIVDDMIKGLQQSNYEVILDRGKAIARGIELLQENDILLILGKGHEEVIIYKDQRIPFNDRKEVEKYLKEKEMSGANM</sequence>
<feature type="binding site" evidence="7">
    <location>
        <position position="127"/>
    </location>
    <ligand>
        <name>UDP-N-acetyl-alpha-D-muramoyl-L-alanyl-D-glutamate</name>
        <dbReference type="ChEBI" id="CHEBI:83900"/>
    </ligand>
</feature>
<reference evidence="12" key="1">
    <citation type="submission" date="2020-10" db="EMBL/GenBank/DDBJ databases">
        <authorList>
            <person name="Gilroy R."/>
        </authorList>
    </citation>
    <scope>NUCLEOTIDE SEQUENCE</scope>
    <source>
        <strain evidence="12">CHK197-8231</strain>
    </source>
</reference>
<dbReference type="GO" id="GO:0005737">
    <property type="term" value="C:cytoplasm"/>
    <property type="evidence" value="ECO:0007669"/>
    <property type="project" value="UniProtKB-SubCell"/>
</dbReference>
<reference evidence="12" key="2">
    <citation type="journal article" date="2021" name="PeerJ">
        <title>Extensive microbial diversity within the chicken gut microbiome revealed by metagenomics and culture.</title>
        <authorList>
            <person name="Gilroy R."/>
            <person name="Ravi A."/>
            <person name="Getino M."/>
            <person name="Pursley I."/>
            <person name="Horton D.L."/>
            <person name="Alikhan N.F."/>
            <person name="Baker D."/>
            <person name="Gharbi K."/>
            <person name="Hall N."/>
            <person name="Watson M."/>
            <person name="Adriaenssens E.M."/>
            <person name="Foster-Nyarko E."/>
            <person name="Jarju S."/>
            <person name="Secka A."/>
            <person name="Antonio M."/>
            <person name="Oren A."/>
            <person name="Chaudhuri R.R."/>
            <person name="La Ragione R."/>
            <person name="Hildebrand F."/>
            <person name="Pallen M.J."/>
        </authorList>
    </citation>
    <scope>NUCLEOTIDE SEQUENCE</scope>
    <source>
        <strain evidence="12">CHK197-8231</strain>
    </source>
</reference>
<comment type="caution">
    <text evidence="12">The sequence shown here is derived from an EMBL/GenBank/DDBJ whole genome shotgun (WGS) entry which is preliminary data.</text>
</comment>
<evidence type="ECO:0000256" key="2">
    <source>
        <dbReference type="ARBA" id="ARBA00022618"/>
    </source>
</evidence>
<dbReference type="PANTHER" id="PTHR23135">
    <property type="entry name" value="MUR LIGASE FAMILY MEMBER"/>
    <property type="match status" value="1"/>
</dbReference>
<feature type="binding site" evidence="7">
    <location>
        <begin position="86"/>
        <end position="92"/>
    </location>
    <ligand>
        <name>ATP</name>
        <dbReference type="ChEBI" id="CHEBI:30616"/>
    </ligand>
</feature>
<dbReference type="GO" id="GO:0071555">
    <property type="term" value="P:cell wall organization"/>
    <property type="evidence" value="ECO:0007669"/>
    <property type="project" value="UniProtKB-KW"/>
</dbReference>
<dbReference type="Proteomes" id="UP000824087">
    <property type="component" value="Unassembled WGS sequence"/>
</dbReference>
<evidence type="ECO:0000259" key="11">
    <source>
        <dbReference type="Pfam" id="PF08245"/>
    </source>
</evidence>
<gene>
    <name evidence="7" type="primary">murE</name>
    <name evidence="12" type="ORF">IAD49_02725</name>
</gene>
<dbReference type="HAMAP" id="MF_00208">
    <property type="entry name" value="MurE"/>
    <property type="match status" value="1"/>
</dbReference>
<evidence type="ECO:0000256" key="7">
    <source>
        <dbReference type="HAMAP-Rule" id="MF_00208"/>
    </source>
</evidence>
<evidence type="ECO:0000256" key="6">
    <source>
        <dbReference type="ARBA" id="ARBA00023316"/>
    </source>
</evidence>
<feature type="domain" description="Mur ligase central" evidence="11">
    <location>
        <begin position="84"/>
        <end position="281"/>
    </location>
</feature>
<organism evidence="12 13">
    <name type="scientific">Candidatus Fimihabitans intestinipullorum</name>
    <dbReference type="NCBI Taxonomy" id="2840820"/>
    <lineage>
        <taxon>Bacteria</taxon>
        <taxon>Bacillati</taxon>
        <taxon>Mycoplasmatota</taxon>
        <taxon>Mycoplasmatota incertae sedis</taxon>
        <taxon>Candidatus Fimihabitans</taxon>
    </lineage>
</organism>
<dbReference type="GO" id="GO:0009252">
    <property type="term" value="P:peptidoglycan biosynthetic process"/>
    <property type="evidence" value="ECO:0007669"/>
    <property type="project" value="UniProtKB-UniRule"/>
</dbReference>
<dbReference type="GO" id="GO:0016881">
    <property type="term" value="F:acid-amino acid ligase activity"/>
    <property type="evidence" value="ECO:0007669"/>
    <property type="project" value="UniProtKB-UniRule"/>
</dbReference>
<dbReference type="SUPFAM" id="SSF53623">
    <property type="entry name" value="MurD-like peptide ligases, catalytic domain"/>
    <property type="match status" value="1"/>
</dbReference>
<dbReference type="Gene3D" id="3.40.1390.10">
    <property type="entry name" value="MurE/MurF, N-terminal domain"/>
    <property type="match status" value="1"/>
</dbReference>
<keyword evidence="7 12" id="KW-0436">Ligase</keyword>
<dbReference type="AlphaFoldDB" id="A0A9D1L3X8"/>
<dbReference type="InterPro" id="IPR035911">
    <property type="entry name" value="MurE/MurF_N"/>
</dbReference>
<dbReference type="EMBL" id="DVML01000016">
    <property type="protein sequence ID" value="HIU22477.1"/>
    <property type="molecule type" value="Genomic_DNA"/>
</dbReference>
<evidence type="ECO:0000259" key="10">
    <source>
        <dbReference type="Pfam" id="PF02875"/>
    </source>
</evidence>
<dbReference type="InterPro" id="IPR000713">
    <property type="entry name" value="Mur_ligase_N"/>
</dbReference>
<comment type="cofactor">
    <cofactor evidence="7">
        <name>Mg(2+)</name>
        <dbReference type="ChEBI" id="CHEBI:18420"/>
    </cofactor>
</comment>
<evidence type="ECO:0000256" key="8">
    <source>
        <dbReference type="RuleBase" id="RU004135"/>
    </source>
</evidence>
<dbReference type="Pfam" id="PF08245">
    <property type="entry name" value="Mur_ligase_M"/>
    <property type="match status" value="1"/>
</dbReference>
<comment type="subcellular location">
    <subcellularLocation>
        <location evidence="7 8">Cytoplasm</location>
    </subcellularLocation>
</comment>
<dbReference type="InterPro" id="IPR013221">
    <property type="entry name" value="Mur_ligase_cen"/>
</dbReference>
<feature type="modified residue" description="N6-carboxylysine" evidence="7">
    <location>
        <position position="195"/>
    </location>
</feature>
<dbReference type="Gene3D" id="3.90.190.20">
    <property type="entry name" value="Mur ligase, C-terminal domain"/>
    <property type="match status" value="1"/>
</dbReference>
<dbReference type="Pfam" id="PF02875">
    <property type="entry name" value="Mur_ligase_C"/>
    <property type="match status" value="1"/>
</dbReference>
<dbReference type="SUPFAM" id="SSF53244">
    <property type="entry name" value="MurD-like peptide ligases, peptide-binding domain"/>
    <property type="match status" value="1"/>
</dbReference>
<feature type="binding site" evidence="7">
    <location>
        <position position="155"/>
    </location>
    <ligand>
        <name>UDP-N-acetyl-alpha-D-muramoyl-L-alanyl-D-glutamate</name>
        <dbReference type="ChEBI" id="CHEBI:83900"/>
    </ligand>
</feature>
<evidence type="ECO:0000256" key="5">
    <source>
        <dbReference type="ARBA" id="ARBA00023306"/>
    </source>
</evidence>
<protein>
    <recommendedName>
        <fullName evidence="7">UDP-N-acetylmuramyl-tripeptide synthetase</fullName>
        <ecNumber evidence="7">6.3.2.-</ecNumber>
    </recommendedName>
    <alternativeName>
        <fullName evidence="7">UDP-MurNAc-tripeptide synthetase</fullName>
    </alternativeName>
</protein>
<comment type="function">
    <text evidence="7">Catalyzes the addition of an amino acid to the nucleotide precursor UDP-N-acetylmuramoyl-L-alanyl-D-glutamate (UMAG) in the biosynthesis of bacterial cell-wall peptidoglycan.</text>
</comment>
<feature type="binding site" evidence="7">
    <location>
        <position position="9"/>
    </location>
    <ligand>
        <name>UDP-N-acetyl-alpha-D-muramoyl-L-alanyl-D-glutamate</name>
        <dbReference type="ChEBI" id="CHEBI:83900"/>
    </ligand>
</feature>
<evidence type="ECO:0000256" key="4">
    <source>
        <dbReference type="ARBA" id="ARBA00022984"/>
    </source>
</evidence>
<dbReference type="Gene3D" id="3.40.1190.10">
    <property type="entry name" value="Mur-like, catalytic domain"/>
    <property type="match status" value="1"/>
</dbReference>
<keyword evidence="5 7" id="KW-0131">Cell cycle</keyword>
<feature type="domain" description="Mur ligase C-terminal" evidence="10">
    <location>
        <begin position="304"/>
        <end position="428"/>
    </location>
</feature>
<feature type="domain" description="Mur ligase N-terminal catalytic" evidence="9">
    <location>
        <begin position="5"/>
        <end position="49"/>
    </location>
</feature>
<keyword evidence="7" id="KW-0963">Cytoplasm</keyword>
<comment type="pathway">
    <text evidence="7 8">Cell wall biogenesis; peptidoglycan biosynthesis.</text>
</comment>
<comment type="caution">
    <text evidence="7">Lacks conserved residue(s) required for the propagation of feature annotation.</text>
</comment>
<name>A0A9D1L3X8_9BACT</name>